<protein>
    <recommendedName>
        <fullName evidence="4">4-aminobutyrate aminotransferase</fullName>
    </recommendedName>
</protein>
<reference evidence="2" key="2">
    <citation type="submission" date="2014-03" db="EMBL/GenBank/DDBJ databases">
        <title>Candidatus Competibacter-lineage genomes retrieved from metagenomes reveal functional metabolic diversity.</title>
        <authorList>
            <person name="McIlroy S.J."/>
            <person name="Albertsen M."/>
            <person name="Andresen E.K."/>
            <person name="Saunders A.M."/>
            <person name="Kristiansen R."/>
            <person name="Stokholm-Bjerregaard M."/>
            <person name="Nielsen K.L."/>
            <person name="Nielsen P.H."/>
        </authorList>
    </citation>
    <scope>NUCLEOTIDE SEQUENCE</scope>
    <source>
        <strain evidence="2">Run_A_D11</strain>
    </source>
</reference>
<evidence type="ECO:0000313" key="2">
    <source>
        <dbReference type="EMBL" id="CDI03230.1"/>
    </source>
</evidence>
<dbReference type="EMBL" id="CBTJ020000054">
    <property type="protein sequence ID" value="CDI03230.1"/>
    <property type="molecule type" value="Genomic_DNA"/>
</dbReference>
<reference evidence="2" key="1">
    <citation type="submission" date="2013-07" db="EMBL/GenBank/DDBJ databases">
        <authorList>
            <person name="McIlroy S."/>
        </authorList>
    </citation>
    <scope>NUCLEOTIDE SEQUENCE [LARGE SCALE GENOMIC DNA]</scope>
    <source>
        <strain evidence="2">Run_A_D11</strain>
    </source>
</reference>
<evidence type="ECO:0000313" key="3">
    <source>
        <dbReference type="Proteomes" id="UP000035760"/>
    </source>
</evidence>
<dbReference type="Proteomes" id="UP000035760">
    <property type="component" value="Unassembled WGS sequence"/>
</dbReference>
<dbReference type="InterPro" id="IPR043737">
    <property type="entry name" value="DUF5682"/>
</dbReference>
<dbReference type="Pfam" id="PF18934">
    <property type="entry name" value="DUF5682"/>
    <property type="match status" value="1"/>
</dbReference>
<dbReference type="STRING" id="1400863.BN873_460034"/>
<sequence length="767" mass="83500">MTDTPFHLFGIRHHGPGCARSLIQALEHLQPDCLLIEGPLEGEAVLPLMADADLEPPVALLVYNPDDSRQAAFYPFAVFSPEWNALHYGLAHGIPTRFIDLPMAHQFALAPSEPEVIAADEIKADDNSAGAVNQAETGVEPSETPETDPRLDPLDWLGRAAGYGDGESWWNHLVEERGDSLELFAAIREAMTTVRAETPGPERSAAAQQREALREAHMRKSLRQAQKDGFTRIAVVCGAWHVPSLAEMPSAKADNDLLKGLPRAKVAATWAPWSYRNLSSASGYGAGVTSPGWYEHLWKAQPAQRAVGWLSRAARLFREEGLDCSSAHIIEAVRLAETLAALRERPQAGLDELNEALQTVVCLGDAALMRLIERALIVGDRLGRIPASAPVVPLQHDLTQQQKRWRLKVEAVDRTLDLDLREANDLARSHLLHRLNLLDIRWGRPQQTGRSAKGSFHELWTLQWQPELAMAVIEASRWGNTVADAATAKAVDQARTLTALPPLAALVNQVLLADLQTAIGPVTQALEDLAAIASDLVQVLGAIPPLVNVARYGNVRQTDVGMVEQVLKGLIPRAAIGLPGACSALDDDAAQTLRDAIAATHQAVRLLADETLRAAWLQALERVALLPNAHGLVCGLAARLLFDEQAASVEGTALHMSQALSPGHEPALAAAWLEGFLNQSGLVLLHDGQLWALVDGWLTTLTEERFRQILPMLRRAFSGFSAPERRQLGERAARPDNPLVPSGALPDWDNERAERVLPLFRQLLGVG</sequence>
<feature type="region of interest" description="Disordered" evidence="1">
    <location>
        <begin position="127"/>
        <end position="153"/>
    </location>
</feature>
<dbReference type="InterPro" id="IPR050458">
    <property type="entry name" value="LolB"/>
</dbReference>
<organism evidence="2 3">
    <name type="scientific">Candidatus Competibacter denitrificans Run_A_D11</name>
    <dbReference type="NCBI Taxonomy" id="1400863"/>
    <lineage>
        <taxon>Bacteria</taxon>
        <taxon>Pseudomonadati</taxon>
        <taxon>Pseudomonadota</taxon>
        <taxon>Gammaproteobacteria</taxon>
        <taxon>Candidatus Competibacteraceae</taxon>
        <taxon>Candidatus Competibacter</taxon>
    </lineage>
</organism>
<dbReference type="AlphaFoldDB" id="W6MB10"/>
<proteinExistence type="predicted"/>
<accession>W6MB10</accession>
<name>W6MB10_9GAMM</name>
<dbReference type="PANTHER" id="PTHR30634:SF14">
    <property type="match status" value="1"/>
</dbReference>
<keyword evidence="3" id="KW-1185">Reference proteome</keyword>
<gene>
    <name evidence="2" type="ORF">BN873_460034</name>
</gene>
<dbReference type="OrthoDB" id="9768066at2"/>
<dbReference type="RefSeq" id="WP_048673808.1">
    <property type="nucleotide sequence ID" value="NZ_CBTJ020000054.1"/>
</dbReference>
<dbReference type="PANTHER" id="PTHR30634">
    <property type="entry name" value="OUTER MEMBRANE LOLAB LIPOPROTEIN INSERTION APPARATUS"/>
    <property type="match status" value="1"/>
</dbReference>
<evidence type="ECO:0000256" key="1">
    <source>
        <dbReference type="SAM" id="MobiDB-lite"/>
    </source>
</evidence>
<evidence type="ECO:0008006" key="4">
    <source>
        <dbReference type="Google" id="ProtNLM"/>
    </source>
</evidence>
<comment type="caution">
    <text evidence="2">The sequence shown here is derived from an EMBL/GenBank/DDBJ whole genome shotgun (WGS) entry which is preliminary data.</text>
</comment>